<comment type="caution">
    <text evidence="1">The sequence shown here is derived from an EMBL/GenBank/DDBJ whole genome shotgun (WGS) entry which is preliminary data.</text>
</comment>
<evidence type="ECO:0000313" key="1">
    <source>
        <dbReference type="EMBL" id="MCU6801441.1"/>
    </source>
</evidence>
<name>A0ABT2V4B0_9FIRM</name>
<reference evidence="1 2" key="1">
    <citation type="journal article" date="2021" name="ISME Commun">
        <title>Automated analysis of genomic sequences facilitates high-throughput and comprehensive description of bacteria.</title>
        <authorList>
            <person name="Hitch T.C.A."/>
        </authorList>
    </citation>
    <scope>NUCLEOTIDE SEQUENCE [LARGE SCALE GENOMIC DNA]</scope>
    <source>
        <strain evidence="2">f_CCE</strain>
    </source>
</reference>
<gene>
    <name evidence="1" type="ORF">OCV69_16220</name>
</gene>
<sequence length="41" mass="5201">MPVYRNEKEHFWGNIENNTEYEKYPEMCKLLKEHICDEEFY</sequence>
<keyword evidence="2" id="KW-1185">Reference proteome</keyword>
<evidence type="ECO:0000313" key="2">
    <source>
        <dbReference type="Proteomes" id="UP001652395"/>
    </source>
</evidence>
<dbReference type="Proteomes" id="UP001652395">
    <property type="component" value="Unassembled WGS sequence"/>
</dbReference>
<protein>
    <submittedName>
        <fullName evidence="1">Uncharacterized protein</fullName>
    </submittedName>
</protein>
<accession>A0ABT2V4B0</accession>
<organism evidence="1 2">
    <name type="scientific">Alitiscatomonas aceti</name>
    <dbReference type="NCBI Taxonomy" id="2981724"/>
    <lineage>
        <taxon>Bacteria</taxon>
        <taxon>Bacillati</taxon>
        <taxon>Bacillota</taxon>
        <taxon>Clostridia</taxon>
        <taxon>Lachnospirales</taxon>
        <taxon>Lachnospiraceae</taxon>
        <taxon>Alitiscatomonas</taxon>
    </lineage>
</organism>
<dbReference type="EMBL" id="JAOQJF010000062">
    <property type="protein sequence ID" value="MCU6801441.1"/>
    <property type="molecule type" value="Genomic_DNA"/>
</dbReference>
<dbReference type="RefSeq" id="WP_262563240.1">
    <property type="nucleotide sequence ID" value="NZ_JAOQJF010000062.1"/>
</dbReference>
<proteinExistence type="predicted"/>